<organism evidence="10 11">
    <name type="scientific">Saccoglossus kowalevskii</name>
    <name type="common">Acorn worm</name>
    <dbReference type="NCBI Taxonomy" id="10224"/>
    <lineage>
        <taxon>Eukaryota</taxon>
        <taxon>Metazoa</taxon>
        <taxon>Hemichordata</taxon>
        <taxon>Enteropneusta</taxon>
        <taxon>Harrimaniidae</taxon>
        <taxon>Saccoglossus</taxon>
    </lineage>
</organism>
<evidence type="ECO:0000256" key="6">
    <source>
        <dbReference type="ARBA" id="ARBA00023157"/>
    </source>
</evidence>
<evidence type="ECO:0000313" key="10">
    <source>
        <dbReference type="Proteomes" id="UP000694865"/>
    </source>
</evidence>
<dbReference type="PROSITE" id="PS00639">
    <property type="entry name" value="THIOL_PROTEASE_HIS"/>
    <property type="match status" value="1"/>
</dbReference>
<evidence type="ECO:0000256" key="3">
    <source>
        <dbReference type="ARBA" id="ARBA00022801"/>
    </source>
</evidence>
<accession>A0ABM0GQB6</accession>
<keyword evidence="7" id="KW-0732">Signal</keyword>
<keyword evidence="3" id="KW-0378">Hydrolase</keyword>
<dbReference type="SMART" id="SM00848">
    <property type="entry name" value="Inhibitor_I29"/>
    <property type="match status" value="1"/>
</dbReference>
<evidence type="ECO:0000256" key="7">
    <source>
        <dbReference type="SAM" id="SignalP"/>
    </source>
</evidence>
<dbReference type="SMART" id="SM00645">
    <property type="entry name" value="Pept_C1"/>
    <property type="match status" value="1"/>
</dbReference>
<evidence type="ECO:0000259" key="8">
    <source>
        <dbReference type="SMART" id="SM00645"/>
    </source>
</evidence>
<feature type="domain" description="Cathepsin propeptide inhibitor" evidence="9">
    <location>
        <begin position="54"/>
        <end position="111"/>
    </location>
</feature>
<keyword evidence="4" id="KW-0788">Thiol protease</keyword>
<dbReference type="SUPFAM" id="SSF54001">
    <property type="entry name" value="Cysteine proteinases"/>
    <property type="match status" value="1"/>
</dbReference>
<dbReference type="InterPro" id="IPR038765">
    <property type="entry name" value="Papain-like_cys_pep_sf"/>
</dbReference>
<dbReference type="InterPro" id="IPR000169">
    <property type="entry name" value="Pept_cys_AS"/>
</dbReference>
<feature type="signal peptide" evidence="7">
    <location>
        <begin position="1"/>
        <end position="20"/>
    </location>
</feature>
<keyword evidence="5" id="KW-0865">Zymogen</keyword>
<reference evidence="11" key="1">
    <citation type="submission" date="2025-08" db="UniProtKB">
        <authorList>
            <consortium name="RefSeq"/>
        </authorList>
    </citation>
    <scope>IDENTIFICATION</scope>
    <source>
        <tissue evidence="11">Testes</tissue>
    </source>
</reference>
<dbReference type="PANTHER" id="PTHR12411">
    <property type="entry name" value="CYSTEINE PROTEASE FAMILY C1-RELATED"/>
    <property type="match status" value="1"/>
</dbReference>
<proteinExistence type="inferred from homology"/>
<dbReference type="InterPro" id="IPR025660">
    <property type="entry name" value="Pept_his_AS"/>
</dbReference>
<gene>
    <name evidence="11" type="primary">LOC100368277</name>
</gene>
<dbReference type="InterPro" id="IPR025661">
    <property type="entry name" value="Pept_asp_AS"/>
</dbReference>
<dbReference type="PRINTS" id="PR00705">
    <property type="entry name" value="PAPAIN"/>
</dbReference>
<dbReference type="Gene3D" id="3.90.70.10">
    <property type="entry name" value="Cysteine proteinases"/>
    <property type="match status" value="1"/>
</dbReference>
<keyword evidence="10" id="KW-1185">Reference proteome</keyword>
<comment type="similarity">
    <text evidence="1">Belongs to the peptidase C1 family.</text>
</comment>
<evidence type="ECO:0000256" key="4">
    <source>
        <dbReference type="ARBA" id="ARBA00022807"/>
    </source>
</evidence>
<dbReference type="InterPro" id="IPR013128">
    <property type="entry name" value="Peptidase_C1A"/>
</dbReference>
<evidence type="ECO:0000313" key="11">
    <source>
        <dbReference type="RefSeq" id="XP_002734978.1"/>
    </source>
</evidence>
<evidence type="ECO:0000256" key="2">
    <source>
        <dbReference type="ARBA" id="ARBA00022670"/>
    </source>
</evidence>
<evidence type="ECO:0000259" key="9">
    <source>
        <dbReference type="SMART" id="SM00848"/>
    </source>
</evidence>
<sequence>MAILTLIAVFLSTVALGSQAIGPRTITINNVPMIDEIERNTNESGSVDKTQDLFQDFMKTYDKKYDTEEEHQLRYQIFQDNLLKAERLQQTEQATGQYGVTKFMDLSEEEFRKYYLTPVWRGSDPHMKKAEIPKGTPPAAFDWRDADKNAVTKVKNQGTCGSCWAFSTTGNIEGQWKIKKGTLVSLSEQELVDCDKLDQGCNGGLPSNAYQEIMRFGGIMSEDDYPYTGRDQDCKLNATLNKVYINGSMNISKDEGDMASWLAANGPISIGINANAMQFYFGGVSHPWKIFCNPENLDHGVLIVGYGTKDGTPYWIIKNSWGRSWGVEGYYLVYRGGGVCGLNEMCTSAIVK</sequence>
<dbReference type="RefSeq" id="XP_002734978.1">
    <property type="nucleotide sequence ID" value="XM_002734932.2"/>
</dbReference>
<dbReference type="InterPro" id="IPR000668">
    <property type="entry name" value="Peptidase_C1A_C"/>
</dbReference>
<feature type="domain" description="Peptidase C1A papain C-terminal" evidence="8">
    <location>
        <begin position="137"/>
        <end position="350"/>
    </location>
</feature>
<protein>
    <submittedName>
        <fullName evidence="11">Cathepsin F-like</fullName>
    </submittedName>
</protein>
<dbReference type="Pfam" id="PF00112">
    <property type="entry name" value="Peptidase_C1"/>
    <property type="match status" value="1"/>
</dbReference>
<name>A0ABM0GQB6_SACKO</name>
<feature type="chain" id="PRO_5046964954" evidence="7">
    <location>
        <begin position="21"/>
        <end position="352"/>
    </location>
</feature>
<dbReference type="GeneID" id="100368277"/>
<dbReference type="Proteomes" id="UP000694865">
    <property type="component" value="Unplaced"/>
</dbReference>
<dbReference type="InterPro" id="IPR013201">
    <property type="entry name" value="Prot_inhib_I29"/>
</dbReference>
<dbReference type="CDD" id="cd02248">
    <property type="entry name" value="Peptidase_C1A"/>
    <property type="match status" value="1"/>
</dbReference>
<evidence type="ECO:0000256" key="1">
    <source>
        <dbReference type="ARBA" id="ARBA00008455"/>
    </source>
</evidence>
<keyword evidence="6" id="KW-1015">Disulfide bond</keyword>
<dbReference type="PROSITE" id="PS00139">
    <property type="entry name" value="THIOL_PROTEASE_CYS"/>
    <property type="match status" value="1"/>
</dbReference>
<dbReference type="Pfam" id="PF08246">
    <property type="entry name" value="Inhibitor_I29"/>
    <property type="match status" value="1"/>
</dbReference>
<dbReference type="PROSITE" id="PS00640">
    <property type="entry name" value="THIOL_PROTEASE_ASN"/>
    <property type="match status" value="1"/>
</dbReference>
<dbReference type="InterPro" id="IPR039417">
    <property type="entry name" value="Peptidase_C1A_papain-like"/>
</dbReference>
<evidence type="ECO:0000256" key="5">
    <source>
        <dbReference type="ARBA" id="ARBA00023145"/>
    </source>
</evidence>
<keyword evidence="2" id="KW-0645">Protease</keyword>